<dbReference type="GO" id="GO:0010506">
    <property type="term" value="P:regulation of autophagy"/>
    <property type="evidence" value="ECO:0007669"/>
    <property type="project" value="InterPro"/>
</dbReference>
<dbReference type="InterPro" id="IPR011009">
    <property type="entry name" value="Kinase-like_dom_sf"/>
</dbReference>
<feature type="region of interest" description="Disordered" evidence="4">
    <location>
        <begin position="1316"/>
        <end position="1344"/>
    </location>
</feature>
<dbReference type="InterPro" id="IPR045269">
    <property type="entry name" value="Atg1-like"/>
</dbReference>
<evidence type="ECO:0000256" key="1">
    <source>
        <dbReference type="ARBA" id="ARBA00022741"/>
    </source>
</evidence>
<feature type="compositionally biased region" description="Polar residues" evidence="4">
    <location>
        <begin position="754"/>
        <end position="771"/>
    </location>
</feature>
<evidence type="ECO:0000256" key="3">
    <source>
        <dbReference type="PROSITE-ProRule" id="PRU10141"/>
    </source>
</evidence>
<feature type="compositionally biased region" description="Low complexity" evidence="4">
    <location>
        <begin position="400"/>
        <end position="411"/>
    </location>
</feature>
<feature type="compositionally biased region" description="Basic and acidic residues" evidence="4">
    <location>
        <begin position="738"/>
        <end position="749"/>
    </location>
</feature>
<feature type="binding site" evidence="3">
    <location>
        <position position="119"/>
    </location>
    <ligand>
        <name>ATP</name>
        <dbReference type="ChEBI" id="CHEBI:30616"/>
    </ligand>
</feature>
<dbReference type="PANTHER" id="PTHR24348">
    <property type="entry name" value="SERINE/THREONINE-PROTEIN KINASE UNC-51-RELATED"/>
    <property type="match status" value="1"/>
</dbReference>
<feature type="compositionally biased region" description="Low complexity" evidence="4">
    <location>
        <begin position="678"/>
        <end position="696"/>
    </location>
</feature>
<dbReference type="CDD" id="cd14014">
    <property type="entry name" value="STKc_PknB_like"/>
    <property type="match status" value="1"/>
</dbReference>
<dbReference type="InterPro" id="IPR008271">
    <property type="entry name" value="Ser/Thr_kinase_AS"/>
</dbReference>
<feature type="compositionally biased region" description="Basic and acidic residues" evidence="4">
    <location>
        <begin position="574"/>
        <end position="586"/>
    </location>
</feature>
<dbReference type="EMBL" id="CAJMWZ010007176">
    <property type="protein sequence ID" value="CAE6533719.1"/>
    <property type="molecule type" value="Genomic_DNA"/>
</dbReference>
<feature type="compositionally biased region" description="Low complexity" evidence="4">
    <location>
        <begin position="773"/>
        <end position="788"/>
    </location>
</feature>
<reference evidence="6" key="1">
    <citation type="submission" date="2021-01" db="EMBL/GenBank/DDBJ databases">
        <authorList>
            <person name="Kaushik A."/>
        </authorList>
    </citation>
    <scope>NUCLEOTIDE SEQUENCE</scope>
    <source>
        <strain evidence="6">Type strain: AG8-Rh-89/</strain>
    </source>
</reference>
<organism evidence="6 7">
    <name type="scientific">Rhizoctonia solani</name>
    <dbReference type="NCBI Taxonomy" id="456999"/>
    <lineage>
        <taxon>Eukaryota</taxon>
        <taxon>Fungi</taxon>
        <taxon>Dikarya</taxon>
        <taxon>Basidiomycota</taxon>
        <taxon>Agaricomycotina</taxon>
        <taxon>Agaricomycetes</taxon>
        <taxon>Cantharellales</taxon>
        <taxon>Ceratobasidiaceae</taxon>
        <taxon>Rhizoctonia</taxon>
    </lineage>
</organism>
<feature type="region of interest" description="Disordered" evidence="4">
    <location>
        <begin position="1184"/>
        <end position="1222"/>
    </location>
</feature>
<feature type="domain" description="Protein kinase" evidence="5">
    <location>
        <begin position="84"/>
        <end position="369"/>
    </location>
</feature>
<dbReference type="PANTHER" id="PTHR24348:SF68">
    <property type="entry name" value="SERINE_THREONINE-PROTEIN KINASE ATG1C"/>
    <property type="match status" value="1"/>
</dbReference>
<feature type="compositionally biased region" description="Polar residues" evidence="4">
    <location>
        <begin position="718"/>
        <end position="734"/>
    </location>
</feature>
<dbReference type="SMART" id="SM00220">
    <property type="entry name" value="S_TKc"/>
    <property type="match status" value="1"/>
</dbReference>
<feature type="compositionally biased region" description="Polar residues" evidence="4">
    <location>
        <begin position="648"/>
        <end position="662"/>
    </location>
</feature>
<dbReference type="Gene3D" id="3.30.200.20">
    <property type="entry name" value="Phosphorylase Kinase, domain 1"/>
    <property type="match status" value="1"/>
</dbReference>
<feature type="region of interest" description="Disordered" evidence="4">
    <location>
        <begin position="1068"/>
        <end position="1113"/>
    </location>
</feature>
<proteinExistence type="predicted"/>
<evidence type="ECO:0000256" key="2">
    <source>
        <dbReference type="ARBA" id="ARBA00022840"/>
    </source>
</evidence>
<feature type="compositionally biased region" description="Polar residues" evidence="4">
    <location>
        <begin position="7"/>
        <end position="27"/>
    </location>
</feature>
<feature type="compositionally biased region" description="Low complexity" evidence="4">
    <location>
        <begin position="1184"/>
        <end position="1201"/>
    </location>
</feature>
<feature type="compositionally biased region" description="Polar residues" evidence="4">
    <location>
        <begin position="1213"/>
        <end position="1222"/>
    </location>
</feature>
<evidence type="ECO:0000256" key="4">
    <source>
        <dbReference type="SAM" id="MobiDB-lite"/>
    </source>
</evidence>
<feature type="region of interest" description="Disordered" evidence="4">
    <location>
        <begin position="571"/>
        <end position="663"/>
    </location>
</feature>
<feature type="compositionally biased region" description="Polar residues" evidence="4">
    <location>
        <begin position="789"/>
        <end position="799"/>
    </location>
</feature>
<dbReference type="PROSITE" id="PS00107">
    <property type="entry name" value="PROTEIN_KINASE_ATP"/>
    <property type="match status" value="1"/>
</dbReference>
<dbReference type="GO" id="GO:0004674">
    <property type="term" value="F:protein serine/threonine kinase activity"/>
    <property type="evidence" value="ECO:0007669"/>
    <property type="project" value="InterPro"/>
</dbReference>
<dbReference type="PROSITE" id="PS00108">
    <property type="entry name" value="PROTEIN_KINASE_ST"/>
    <property type="match status" value="1"/>
</dbReference>
<feature type="compositionally biased region" description="Polar residues" evidence="4">
    <location>
        <begin position="412"/>
        <end position="421"/>
    </location>
</feature>
<dbReference type="GO" id="GO:0005737">
    <property type="term" value="C:cytoplasm"/>
    <property type="evidence" value="ECO:0007669"/>
    <property type="project" value="TreeGrafter"/>
</dbReference>
<accession>A0A8H3HP15</accession>
<keyword evidence="1 3" id="KW-0547">Nucleotide-binding</keyword>
<dbReference type="Gene3D" id="1.10.510.10">
    <property type="entry name" value="Transferase(Phosphotransferase) domain 1"/>
    <property type="match status" value="1"/>
</dbReference>
<feature type="region of interest" description="Disordered" evidence="4">
    <location>
        <begin position="399"/>
        <end position="443"/>
    </location>
</feature>
<dbReference type="PROSITE" id="PS50011">
    <property type="entry name" value="PROTEIN_KINASE_DOM"/>
    <property type="match status" value="1"/>
</dbReference>
<feature type="compositionally biased region" description="Low complexity" evidence="4">
    <location>
        <begin position="1092"/>
        <end position="1105"/>
    </location>
</feature>
<evidence type="ECO:0000259" key="5">
    <source>
        <dbReference type="PROSITE" id="PS50011"/>
    </source>
</evidence>
<feature type="region of interest" description="Disordered" evidence="4">
    <location>
        <begin position="1021"/>
        <end position="1040"/>
    </location>
</feature>
<dbReference type="InterPro" id="IPR017441">
    <property type="entry name" value="Protein_kinase_ATP_BS"/>
</dbReference>
<comment type="caution">
    <text evidence="6">The sequence shown here is derived from an EMBL/GenBank/DDBJ whole genome shotgun (WGS) entry which is preliminary data.</text>
</comment>
<dbReference type="SUPFAM" id="SSF56112">
    <property type="entry name" value="Protein kinase-like (PK-like)"/>
    <property type="match status" value="1"/>
</dbReference>
<dbReference type="Pfam" id="PF00069">
    <property type="entry name" value="Pkinase"/>
    <property type="match status" value="1"/>
</dbReference>
<dbReference type="Proteomes" id="UP000663850">
    <property type="component" value="Unassembled WGS sequence"/>
</dbReference>
<feature type="region of interest" description="Disordered" evidence="4">
    <location>
        <begin position="1"/>
        <end position="27"/>
    </location>
</feature>
<gene>
    <name evidence="6" type="ORF">RDB_LOCUS135605</name>
</gene>
<evidence type="ECO:0000313" key="7">
    <source>
        <dbReference type="Proteomes" id="UP000663850"/>
    </source>
</evidence>
<protein>
    <recommendedName>
        <fullName evidence="5">Protein kinase domain-containing protein</fullName>
    </recommendedName>
</protein>
<evidence type="ECO:0000313" key="6">
    <source>
        <dbReference type="EMBL" id="CAE6533719.1"/>
    </source>
</evidence>
<dbReference type="InterPro" id="IPR000719">
    <property type="entry name" value="Prot_kinase_dom"/>
</dbReference>
<keyword evidence="2 3" id="KW-0067">ATP-binding</keyword>
<dbReference type="GO" id="GO:0005524">
    <property type="term" value="F:ATP binding"/>
    <property type="evidence" value="ECO:0007669"/>
    <property type="project" value="UniProtKB-UniRule"/>
</dbReference>
<feature type="region of interest" description="Disordered" evidence="4">
    <location>
        <begin position="677"/>
        <end position="879"/>
    </location>
</feature>
<feature type="compositionally biased region" description="Polar residues" evidence="4">
    <location>
        <begin position="697"/>
        <end position="708"/>
    </location>
</feature>
<sequence>MVASSCEGMNSASAASSRFPSMCSSMTSEHESETIHSTFARKSHGDTAVVPTAAETSIGTSIPTNEQQSSDIFSLSDQQLSDKLKFVKEVGFGNWGSVWLCEPRFAEEQATFGAQIAVKLVHRSKTPTTAARVRSLWNEMKIVRALRREATASGSSQDLVGVGHPNVVQFYSFIITPSYALITMQYLPIPVPVEVPEFRARPWFHALTDAVAFLHQRGVVHNDIKPANIILTGGSSPMPVLVDFGFAEHYTLTSRHAFQSNLAYGTPEYLAPERAKGLPHDTRKSDVYALGITFFEILVGRTPFEEVEGESFVSKEDLERYWTRTVKGKWVGKWEGIMSKPCEKALKRMTLPNADLRATAVDVLVDPYFKAQDEMNRSNLSADLSVLSDILPPWSRQTLAQSRSKSKAQASIKNKQTSVTKRPSALKAATTRTAPTTDKENIQPVRSETVKLRTGTLHRTSKSITEAFRKSVGTSKKAPRKTAVEVFEIVTPGNVATESAPAIKPKESHNLLRRKNSGAVLKDTNSPKVLKEQSSTNVLREKSLKPKDSVNILKEKKSAVALKEKRSAFTLAPKKKEPAQDKENVKLKGHGKTFSMTLSFSRSFGRKQAKEKEKEDEGAEQSLDKRPSIPTTPTDSSAPVEPAKAAVVTSNTTARESIQTAYNPRDVRSVFNIAAEPSTHTNTSDSSSATTTDASSRITNSSTTSHSIVFSIDPEIPSTPQATSTPVNSGSVRSRQALFDRTHILKTPERAPVTSRSNATSKPSARNNSRLPSVAQSPASSTTSPSSVNNKARVSNITAKENRRTNIVARTSPVKPRGTPVKAKPSPSRVRASPAKVAKSPARPHNSKAPVFTIGPKANTGSKVPAKKSPTKVLGDATNTTGSMRVKLGQNTKKVGDKTEESHEDEGDDTITLPVEVIRNSALPRMSKSSGASIIKQSILQSIAPADKAVRFGRSSISATEVIQAATLEITGRRRSLSVDEAFSYQHDQSVSENQESQMANWIRGVEKVVEDARQSFQVGDSAPLALPPPPPRLNHSQSAGLTRISTSAKDPTIRTIVSNVNPSVTTFAAAPQAPARNRRATVGSTTPTPPNTASSSTFNTSTSPQGRLSRPITPCLNAELGKEPLVVTSPRLCDVIDADSRKLILGQVGMSESVCHSRSTSYESNSGKITLSSDVQRARFFRTPSPSHSRTHSRMTSTNSALSRPATAMSGKMSTQDADTETTEQVYDNFLKTQTVIRKGKGYQSDYTIRGKGIEHIAPESDTESDAYTNPGFFTRVASPTNLVPERAFRAFKSMMSGGSKKRAPIPSANSVFVGGGFGPGSESSRTKTLTAYPRSWSRAQVA</sequence>
<name>A0A8H3HP15_9AGAM</name>